<dbReference type="PANTHER" id="PTHR43462:SF1">
    <property type="entry name" value="ALANYL-TRNA EDITING PROTEIN AARSD1"/>
    <property type="match status" value="1"/>
</dbReference>
<dbReference type="GO" id="GO:0003676">
    <property type="term" value="F:nucleic acid binding"/>
    <property type="evidence" value="ECO:0007669"/>
    <property type="project" value="InterPro"/>
</dbReference>
<evidence type="ECO:0000256" key="4">
    <source>
        <dbReference type="ARBA" id="ARBA00022833"/>
    </source>
</evidence>
<dbReference type="GO" id="GO:0046872">
    <property type="term" value="F:metal ion binding"/>
    <property type="evidence" value="ECO:0007669"/>
    <property type="project" value="UniProtKB-KW"/>
</dbReference>
<dbReference type="GO" id="GO:0004813">
    <property type="term" value="F:alanine-tRNA ligase activity"/>
    <property type="evidence" value="ECO:0007669"/>
    <property type="project" value="InterPro"/>
</dbReference>
<evidence type="ECO:0000256" key="2">
    <source>
        <dbReference type="ARBA" id="ARBA00004496"/>
    </source>
</evidence>
<accession>A0A7X2NSV4</accession>
<dbReference type="InterPro" id="IPR018163">
    <property type="entry name" value="Thr/Ala-tRNA-synth_IIc_edit"/>
</dbReference>
<dbReference type="InterPro" id="IPR018165">
    <property type="entry name" value="Ala-tRNA-synth_IIc_core"/>
</dbReference>
<keyword evidence="7" id="KW-1185">Reference proteome</keyword>
<dbReference type="InterPro" id="IPR012947">
    <property type="entry name" value="tRNA_SAD"/>
</dbReference>
<keyword evidence="3" id="KW-0479">Metal-binding</keyword>
<dbReference type="GO" id="GO:0002161">
    <property type="term" value="F:aminoacyl-tRNA deacylase activity"/>
    <property type="evidence" value="ECO:0007669"/>
    <property type="project" value="UniProtKB-ARBA"/>
</dbReference>
<sequence>MQEMNELFCRDPYCREFDAEVVKCTPKGSCYEVVLDDTAFYPEGGGQPGDHGTLNGIAVLDTHRVNGEIVHVTDAVLEAGQKVHGILDWERRFDHMQQHTSEHIVSGLIHQKYGYENIGFHLGPEVITLDFSGPMNEERMKEIEDAANEVIWKNVPVEITFPSEEELKKLEFRSKKELHGTVRIVTIPGADVCACCGTHLARTGEAGVIKLLSLQNRKDGARIEMTAGRRALRDYQTIFRNNRQISHLLSAKPYETASAVSRLIEEQGKQKAVLSALSAAYAESRMGLFESDQKLLLDFEMSMDSNSMRRFAKRLMEEKHCHTAAVFSEDPDAVHYVILSDEVNLRDLSRKLNQKLNGRGGGSAEMIQGALHAGKEEIEQAMKELAG</sequence>
<feature type="domain" description="Alanyl-transfer RNA synthetases family profile" evidence="5">
    <location>
        <begin position="1"/>
        <end position="237"/>
    </location>
</feature>
<evidence type="ECO:0000313" key="6">
    <source>
        <dbReference type="EMBL" id="MSS58915.1"/>
    </source>
</evidence>
<evidence type="ECO:0000313" key="7">
    <source>
        <dbReference type="Proteomes" id="UP000461880"/>
    </source>
</evidence>
<protein>
    <submittedName>
        <fullName evidence="6">Alanyl-tRNA editing protein</fullName>
    </submittedName>
</protein>
<comment type="caution">
    <text evidence="6">The sequence shown here is derived from an EMBL/GenBank/DDBJ whole genome shotgun (WGS) entry which is preliminary data.</text>
</comment>
<dbReference type="Proteomes" id="UP000461880">
    <property type="component" value="Unassembled WGS sequence"/>
</dbReference>
<evidence type="ECO:0000259" key="5">
    <source>
        <dbReference type="PROSITE" id="PS50860"/>
    </source>
</evidence>
<evidence type="ECO:0000256" key="3">
    <source>
        <dbReference type="ARBA" id="ARBA00022723"/>
    </source>
</evidence>
<dbReference type="GO" id="GO:0006419">
    <property type="term" value="P:alanyl-tRNA aminoacylation"/>
    <property type="evidence" value="ECO:0007669"/>
    <property type="project" value="InterPro"/>
</dbReference>
<evidence type="ECO:0000256" key="1">
    <source>
        <dbReference type="ARBA" id="ARBA00001947"/>
    </source>
</evidence>
<dbReference type="SUPFAM" id="SSF50447">
    <property type="entry name" value="Translation proteins"/>
    <property type="match status" value="1"/>
</dbReference>
<dbReference type="Pfam" id="PF07973">
    <property type="entry name" value="tRNA_SAD"/>
    <property type="match status" value="1"/>
</dbReference>
<dbReference type="PROSITE" id="PS50860">
    <property type="entry name" value="AA_TRNA_LIGASE_II_ALA"/>
    <property type="match status" value="1"/>
</dbReference>
<dbReference type="GO" id="GO:0005737">
    <property type="term" value="C:cytoplasm"/>
    <property type="evidence" value="ECO:0007669"/>
    <property type="project" value="UniProtKB-SubCell"/>
</dbReference>
<dbReference type="InterPro" id="IPR009000">
    <property type="entry name" value="Transl_B-barrel_sf"/>
</dbReference>
<dbReference type="InterPro" id="IPR051335">
    <property type="entry name" value="Alanyl-tRNA_Editing_Enzymes"/>
</dbReference>
<reference evidence="6 7" key="1">
    <citation type="submission" date="2019-08" db="EMBL/GenBank/DDBJ databases">
        <title>In-depth cultivation of the pig gut microbiome towards novel bacterial diversity and tailored functional studies.</title>
        <authorList>
            <person name="Wylensek D."/>
            <person name="Hitch T.C.A."/>
            <person name="Clavel T."/>
        </authorList>
    </citation>
    <scope>NUCLEOTIDE SEQUENCE [LARGE SCALE GENOMIC DNA]</scope>
    <source>
        <strain evidence="6 7">Oil+RF-744-GAM-WT-6</strain>
    </source>
</reference>
<dbReference type="AlphaFoldDB" id="A0A7X2NSV4"/>
<dbReference type="SUPFAM" id="SSF55186">
    <property type="entry name" value="ThrRS/AlaRS common domain"/>
    <property type="match status" value="1"/>
</dbReference>
<dbReference type="Pfam" id="PF02272">
    <property type="entry name" value="DHHA1"/>
    <property type="match status" value="1"/>
</dbReference>
<keyword evidence="4" id="KW-0862">Zinc</keyword>
<dbReference type="Pfam" id="PF01411">
    <property type="entry name" value="tRNA-synt_2c"/>
    <property type="match status" value="1"/>
</dbReference>
<name>A0A7X2NSV4_9FIRM</name>
<dbReference type="SMART" id="SM00863">
    <property type="entry name" value="tRNA_SAD"/>
    <property type="match status" value="1"/>
</dbReference>
<organism evidence="6 7">
    <name type="scientific">Stecheria intestinalis</name>
    <dbReference type="NCBI Taxonomy" id="2606630"/>
    <lineage>
        <taxon>Bacteria</taxon>
        <taxon>Bacillati</taxon>
        <taxon>Bacillota</taxon>
        <taxon>Erysipelotrichia</taxon>
        <taxon>Erysipelotrichales</taxon>
        <taxon>Erysipelotrichaceae</taxon>
        <taxon>Stecheria</taxon>
    </lineage>
</organism>
<gene>
    <name evidence="6" type="ORF">FYJ51_08340</name>
</gene>
<dbReference type="GO" id="GO:0005524">
    <property type="term" value="F:ATP binding"/>
    <property type="evidence" value="ECO:0007669"/>
    <property type="project" value="InterPro"/>
</dbReference>
<dbReference type="PANTHER" id="PTHR43462">
    <property type="entry name" value="ALANYL-TRNA EDITING PROTEIN"/>
    <property type="match status" value="1"/>
</dbReference>
<proteinExistence type="predicted"/>
<dbReference type="InterPro" id="IPR018164">
    <property type="entry name" value="Ala-tRNA-synth_IIc_N"/>
</dbReference>
<dbReference type="Gene3D" id="3.30.980.10">
    <property type="entry name" value="Threonyl-trna Synthetase, Chain A, domain 2"/>
    <property type="match status" value="1"/>
</dbReference>
<dbReference type="Gene3D" id="3.10.310.40">
    <property type="match status" value="1"/>
</dbReference>
<dbReference type="EMBL" id="VUMN01000019">
    <property type="protein sequence ID" value="MSS58915.1"/>
    <property type="molecule type" value="Genomic_DNA"/>
</dbReference>
<comment type="subcellular location">
    <subcellularLocation>
        <location evidence="2">Cytoplasm</location>
    </subcellularLocation>
</comment>
<dbReference type="RefSeq" id="WP_154504926.1">
    <property type="nucleotide sequence ID" value="NZ_VUMN01000019.1"/>
</dbReference>
<comment type="cofactor">
    <cofactor evidence="1">
        <name>Zn(2+)</name>
        <dbReference type="ChEBI" id="CHEBI:29105"/>
    </cofactor>
</comment>
<dbReference type="Gene3D" id="2.40.30.130">
    <property type="match status" value="1"/>
</dbReference>
<dbReference type="InterPro" id="IPR003156">
    <property type="entry name" value="DHHA1_dom"/>
</dbReference>